<dbReference type="NCBIfam" id="TIGR00756">
    <property type="entry name" value="PPR"/>
    <property type="match status" value="10"/>
</dbReference>
<feature type="repeat" description="PPR" evidence="3">
    <location>
        <begin position="359"/>
        <end position="393"/>
    </location>
</feature>
<sequence>MASQRLLQGYRRGIHISRTGVSSDEEMAKMIAEKLNKSGLRDVRAMMPSLCSNLNHEVTSLVLSNPDVSPRSCLSFYELLENDESLTAQKPDVEASFVLRLRLFKDRKFVDMKNVLTRIASDDVRFPVASWVSMNSGKLNEDCFREKLYDMLFRVYADARIFEEGLEVFDYMISNGLKIDERSCIVYLLASKRCDRMEMCSVLFRKMVNSNMEVSVYSLTIVVDGLCRRGRVTRAKELMIEMAGVKGIKPNVITYNTILNGYVKIRDSAGIEEILRLMETDEVAYNAATYTMLIHFFGDSGKAEKAERAFALFDELGERGLAPSTHTYGALIDGVCKAGQMEAAKILLSRMQSQGLDMNLLIFNTLIDGYCKAGMIDEALRVKGTMEKNGFKADNYTHNIIASGLCKLNKLDDAKNWLFAMIERGEIPNSVNFTTLINIYCKERNILEAKKLFKEMKKKSVKPTLVTYNALIDGCCKEGKIHEAYKLKEEMVAVGFLPDIYTYTSLIHGECISGDVDKALQLLSEARESGLTINMVTYTAIVSGLSREGRSEEAFKLYDEAMETGMTPNNRLYASLVGSLHQVPNS</sequence>
<dbReference type="Proteomes" id="UP001154282">
    <property type="component" value="Unassembled WGS sequence"/>
</dbReference>
<comment type="similarity">
    <text evidence="1">Belongs to the PPR family. P subfamily.</text>
</comment>
<evidence type="ECO:0000313" key="4">
    <source>
        <dbReference type="EMBL" id="CAI0475743.1"/>
    </source>
</evidence>
<accession>A0AAV0PXQ7</accession>
<reference evidence="4" key="1">
    <citation type="submission" date="2022-08" db="EMBL/GenBank/DDBJ databases">
        <authorList>
            <person name="Gutierrez-Valencia J."/>
        </authorList>
    </citation>
    <scope>NUCLEOTIDE SEQUENCE</scope>
</reference>
<dbReference type="PROSITE" id="PS51375">
    <property type="entry name" value="PPR"/>
    <property type="match status" value="10"/>
</dbReference>
<dbReference type="InterPro" id="IPR011990">
    <property type="entry name" value="TPR-like_helical_dom_sf"/>
</dbReference>
<feature type="repeat" description="PPR" evidence="3">
    <location>
        <begin position="145"/>
        <end position="179"/>
    </location>
</feature>
<protein>
    <recommendedName>
        <fullName evidence="6">Pentatricopeptide repeat-containing protein</fullName>
    </recommendedName>
</protein>
<gene>
    <name evidence="4" type="ORF">LITE_LOCUS40518</name>
</gene>
<feature type="repeat" description="PPR" evidence="3">
    <location>
        <begin position="215"/>
        <end position="250"/>
    </location>
</feature>
<evidence type="ECO:0000313" key="5">
    <source>
        <dbReference type="Proteomes" id="UP001154282"/>
    </source>
</evidence>
<feature type="repeat" description="PPR" evidence="3">
    <location>
        <begin position="286"/>
        <end position="323"/>
    </location>
</feature>
<keyword evidence="5" id="KW-1185">Reference proteome</keyword>
<dbReference type="Gene3D" id="1.25.40.10">
    <property type="entry name" value="Tetratricopeptide repeat domain"/>
    <property type="match status" value="4"/>
</dbReference>
<feature type="repeat" description="PPR" evidence="3">
    <location>
        <begin position="499"/>
        <end position="533"/>
    </location>
</feature>
<dbReference type="PANTHER" id="PTHR47936">
    <property type="entry name" value="PPR_LONG DOMAIN-CONTAINING PROTEIN"/>
    <property type="match status" value="1"/>
</dbReference>
<dbReference type="Pfam" id="PF13041">
    <property type="entry name" value="PPR_2"/>
    <property type="match status" value="5"/>
</dbReference>
<name>A0AAV0PXQ7_9ROSI</name>
<dbReference type="AlphaFoldDB" id="A0AAV0PXQ7"/>
<feature type="repeat" description="PPR" evidence="3">
    <location>
        <begin position="464"/>
        <end position="498"/>
    </location>
</feature>
<keyword evidence="2" id="KW-0677">Repeat</keyword>
<evidence type="ECO:0000256" key="3">
    <source>
        <dbReference type="PROSITE-ProRule" id="PRU00708"/>
    </source>
</evidence>
<dbReference type="PANTHER" id="PTHR47936:SF1">
    <property type="entry name" value="PENTATRICOPEPTIDE REPEAT-CONTAINING PROTEIN GUN1, CHLOROPLASTIC"/>
    <property type="match status" value="1"/>
</dbReference>
<dbReference type="EMBL" id="CAMGYJ010000009">
    <property type="protein sequence ID" value="CAI0475743.1"/>
    <property type="molecule type" value="Genomic_DNA"/>
</dbReference>
<proteinExistence type="inferred from homology"/>
<dbReference type="Pfam" id="PF01535">
    <property type="entry name" value="PPR"/>
    <property type="match status" value="1"/>
</dbReference>
<feature type="repeat" description="PPR" evidence="3">
    <location>
        <begin position="394"/>
        <end position="428"/>
    </location>
</feature>
<evidence type="ECO:0000256" key="1">
    <source>
        <dbReference type="ARBA" id="ARBA00007626"/>
    </source>
</evidence>
<organism evidence="4 5">
    <name type="scientific">Linum tenue</name>
    <dbReference type="NCBI Taxonomy" id="586396"/>
    <lineage>
        <taxon>Eukaryota</taxon>
        <taxon>Viridiplantae</taxon>
        <taxon>Streptophyta</taxon>
        <taxon>Embryophyta</taxon>
        <taxon>Tracheophyta</taxon>
        <taxon>Spermatophyta</taxon>
        <taxon>Magnoliopsida</taxon>
        <taxon>eudicotyledons</taxon>
        <taxon>Gunneridae</taxon>
        <taxon>Pentapetalae</taxon>
        <taxon>rosids</taxon>
        <taxon>fabids</taxon>
        <taxon>Malpighiales</taxon>
        <taxon>Linaceae</taxon>
        <taxon>Linum</taxon>
    </lineage>
</organism>
<dbReference type="Pfam" id="PF12854">
    <property type="entry name" value="PPR_1"/>
    <property type="match status" value="1"/>
</dbReference>
<feature type="repeat" description="PPR" evidence="3">
    <location>
        <begin position="324"/>
        <end position="358"/>
    </location>
</feature>
<dbReference type="InterPro" id="IPR002885">
    <property type="entry name" value="PPR_rpt"/>
</dbReference>
<feature type="repeat" description="PPR" evidence="3">
    <location>
        <begin position="534"/>
        <end position="568"/>
    </location>
</feature>
<evidence type="ECO:0008006" key="6">
    <source>
        <dbReference type="Google" id="ProtNLM"/>
    </source>
</evidence>
<dbReference type="SUPFAM" id="SSF81901">
    <property type="entry name" value="HCP-like"/>
    <property type="match status" value="1"/>
</dbReference>
<evidence type="ECO:0000256" key="2">
    <source>
        <dbReference type="ARBA" id="ARBA00022737"/>
    </source>
</evidence>
<feature type="repeat" description="PPR" evidence="3">
    <location>
        <begin position="429"/>
        <end position="463"/>
    </location>
</feature>
<comment type="caution">
    <text evidence="4">The sequence shown here is derived from an EMBL/GenBank/DDBJ whole genome shotgun (WGS) entry which is preliminary data.</text>
</comment>